<evidence type="ECO:0000313" key="2">
    <source>
        <dbReference type="EMBL" id="KAF2883945.1"/>
    </source>
</evidence>
<dbReference type="EMBL" id="VTPC01090253">
    <property type="protein sequence ID" value="KAF2883945.1"/>
    <property type="molecule type" value="Genomic_DNA"/>
</dbReference>
<evidence type="ECO:0000256" key="1">
    <source>
        <dbReference type="SAM" id="MobiDB-lite"/>
    </source>
</evidence>
<feature type="region of interest" description="Disordered" evidence="1">
    <location>
        <begin position="256"/>
        <end position="278"/>
    </location>
</feature>
<name>A0A8K0CHI1_IGNLU</name>
<feature type="non-terminal residue" evidence="2">
    <location>
        <position position="349"/>
    </location>
</feature>
<comment type="caution">
    <text evidence="2">The sequence shown here is derived from an EMBL/GenBank/DDBJ whole genome shotgun (WGS) entry which is preliminary data.</text>
</comment>
<reference evidence="2" key="1">
    <citation type="submission" date="2019-08" db="EMBL/GenBank/DDBJ databases">
        <title>The genome of the North American firefly Photinus pyralis.</title>
        <authorList>
            <consortium name="Photinus pyralis genome working group"/>
            <person name="Fallon T.R."/>
            <person name="Sander Lower S.E."/>
            <person name="Weng J.-K."/>
        </authorList>
    </citation>
    <scope>NUCLEOTIDE SEQUENCE</scope>
    <source>
        <strain evidence="2">TRF0915ILg1</strain>
        <tissue evidence="2">Whole body</tissue>
    </source>
</reference>
<gene>
    <name evidence="2" type="ORF">ILUMI_22237</name>
</gene>
<sequence>MTEHNQSVVQGQTSQRSLLKFEPHFMQLIPSFDGNNLNSFIQATEEIISLYCDTVNVKNPINSLVFLAIKAKIVGKASEIITIYETDTWPKLKSVLQKNFGDNRNEITLSLDLQRLFQGRSSIKVFYESILKHLNLLMTVIENDKTKQSYYQDVALQVFLTGLNEPYGSMLRAKDPSTLVDAIRFLEREELVRYRQRQLPSSTLNQKPTMSQKTYLMPNPTPTQGSSFPSQPIHIQPKPVQQKFYTNQQVFGKPKNVFKPGQNVPYNKPTPMSVSTKTFRPQYNQTPMSISNKTTGKQNYFQNYGQKPNFVSEELFETEDDTFDDSENLNLQYCIQEFDNMHFENDENE</sequence>
<accession>A0A8K0CHI1</accession>
<evidence type="ECO:0000313" key="3">
    <source>
        <dbReference type="Proteomes" id="UP000801492"/>
    </source>
</evidence>
<organism evidence="2 3">
    <name type="scientific">Ignelater luminosus</name>
    <name type="common">Cucubano</name>
    <name type="synonym">Pyrophorus luminosus</name>
    <dbReference type="NCBI Taxonomy" id="2038154"/>
    <lineage>
        <taxon>Eukaryota</taxon>
        <taxon>Metazoa</taxon>
        <taxon>Ecdysozoa</taxon>
        <taxon>Arthropoda</taxon>
        <taxon>Hexapoda</taxon>
        <taxon>Insecta</taxon>
        <taxon>Pterygota</taxon>
        <taxon>Neoptera</taxon>
        <taxon>Endopterygota</taxon>
        <taxon>Coleoptera</taxon>
        <taxon>Polyphaga</taxon>
        <taxon>Elateriformia</taxon>
        <taxon>Elateroidea</taxon>
        <taxon>Elateridae</taxon>
        <taxon>Agrypninae</taxon>
        <taxon>Pyrophorini</taxon>
        <taxon>Ignelater</taxon>
    </lineage>
</organism>
<keyword evidence="3" id="KW-1185">Reference proteome</keyword>
<dbReference type="Proteomes" id="UP000801492">
    <property type="component" value="Unassembled WGS sequence"/>
</dbReference>
<dbReference type="OrthoDB" id="6818921at2759"/>
<dbReference type="AlphaFoldDB" id="A0A8K0CHI1"/>
<proteinExistence type="predicted"/>
<protein>
    <submittedName>
        <fullName evidence="2">Uncharacterized protein</fullName>
    </submittedName>
</protein>